<accession>A0A9Q9BQK4</accession>
<feature type="coiled-coil region" evidence="1">
    <location>
        <begin position="289"/>
        <end position="320"/>
    </location>
</feature>
<dbReference type="Proteomes" id="UP001057381">
    <property type="component" value="Chromosome"/>
</dbReference>
<keyword evidence="1" id="KW-0175">Coiled coil</keyword>
<dbReference type="RefSeq" id="WP_188017766.1">
    <property type="nucleotide sequence ID" value="NZ_CP073809.1"/>
</dbReference>
<reference evidence="2" key="1">
    <citation type="submission" date="2021-04" db="EMBL/GenBank/DDBJ databases">
        <title>Complete Genome Sequences of Macrococcus spp. from dog and cattle.</title>
        <authorList>
            <person name="Schwendener S."/>
            <person name="Perreten V."/>
        </authorList>
    </citation>
    <scope>NUCLEOTIDE SEQUENCE</scope>
    <source>
        <strain evidence="2">Epi0143-OL</strain>
    </source>
</reference>
<evidence type="ECO:0000313" key="2">
    <source>
        <dbReference type="EMBL" id="UTH13846.1"/>
    </source>
</evidence>
<evidence type="ECO:0000313" key="3">
    <source>
        <dbReference type="Proteomes" id="UP001057381"/>
    </source>
</evidence>
<dbReference type="AlphaFoldDB" id="A0A9Q9BQK4"/>
<dbReference type="KEGG" id="mequ:KFV11_00255"/>
<sequence length="409" mass="49796">MEMMRFDIYKELWTKSRTAFAEEHNIEFTNLKKVIELHNIPLPDSKYLYDYRRGVIGTLTPIEGEDYIIKIDEKLSEKTKITNKWSYFDDDKIEEIYNVYMDLKIPDKVKRHHKIITKHKDYLTSERRRKREAEMNPWGHSYYRSESMKVLNASHISKEALPDFYKLCDTLFRAIESLKFKVSVDEEYINFQIHRKDKQVKKNDIMFEKMNVFQIKLKFKEKTKRVKRDDDRYSSYDYINTGYFKAELIGVYPWSNNVHGINREYPGTDDHDTLLKKIFERIFELPQLLHDAEIEYIEKQNEEERKRKEAEQLRKSREAEFNNIKSLISEYKLHKEIKALSEYIKEYKLKNATMEEMMWYKETLAWLKDADKVDKSLGDRNHEQIVKYLLNEMKENDVDFYDPSKYRRW</sequence>
<protein>
    <submittedName>
        <fullName evidence="2">Uncharacterized protein</fullName>
    </submittedName>
</protein>
<gene>
    <name evidence="2" type="ORF">KFV11_00255</name>
</gene>
<name>A0A9Q9BQK4_9STAP</name>
<dbReference type="EMBL" id="CP073809">
    <property type="protein sequence ID" value="UTH13846.1"/>
    <property type="molecule type" value="Genomic_DNA"/>
</dbReference>
<evidence type="ECO:0000256" key="1">
    <source>
        <dbReference type="SAM" id="Coils"/>
    </source>
</evidence>
<proteinExistence type="predicted"/>
<organism evidence="2 3">
    <name type="scientific">Macrococcus equipercicus</name>
    <dbReference type="NCBI Taxonomy" id="69967"/>
    <lineage>
        <taxon>Bacteria</taxon>
        <taxon>Bacillati</taxon>
        <taxon>Bacillota</taxon>
        <taxon>Bacilli</taxon>
        <taxon>Bacillales</taxon>
        <taxon>Staphylococcaceae</taxon>
        <taxon>Macrococcus</taxon>
    </lineage>
</organism>